<evidence type="ECO:0000259" key="9">
    <source>
        <dbReference type="Pfam" id="PF12931"/>
    </source>
</evidence>
<sequence length="1510" mass="160443">MNGVEAASSLFGAEDSETDLFATLGTDATSIGDPLPLNNEPGLEEQAYDVASHPAIYDSSVFAESSSVVAHEIAETSNDAYNSKHQGQWAQADTNNSTLNYSAPSTSHDYSPISQAQPTTQSSYRSYEPHTQGPLALQPAHSPYAPPQATHSTYNAYDPPPPLSTRTGYSAYHPPPARQPTLESPYIKPPVYGLYHVPEASVMAPSDLGCTPPSLHPTAGYNNNQFTPPIQASVTSSITRPKISNAYDPPFPAIQPTRRGGHPGGIHSATAYTGTLSTNPYASSARPSPDCPDHHYNAPQRAYKPASVERSPRAIFSESGYTPAGTAEWPSGKSHPQDLFPNSNPVHATIYPSEGEEQSAYQPTNSGFGVGNLHNTREAAYLSPELFPSSAESTSQGALETASSITLNKSPTPPMLTDEVPHVQNGQLAPLGGGPFSANDNTNCLALYPVPKRDHKESFDPYAPKVIHNPNNSVPQTSSPLSVYHGRQHDTGKQSLNVGSDLSIIASYGAFSTPAGTAGISTPPANVINEGYSSRQGSNRTEAKLSLQDVPIKPTVAQYAPSPSLIGANDPLSRTSARAPVVTFGFGGKMVTCFYGMPGLNAGFDVAFSSRTSSELKVRTLQTLLPESAINSPGPSYPGPLLSDPGAASISIVRPNIANQTKTKKTALLSYLSERASEIHQGLGYLVNGERQAAESKLILVKLLGVMIENDGRLGGTTASDPVVRSILVPRLEASPALQDATSFQASFKHDPFDEPPISVTTLRPSALDRIEELLLQGDRRKAYQFAADEQLWAHAMVIASSIDKEAWKEVINEFLRSELGDKDDIGSESSLGHQPRRGRESLRVAYSLFSGQGALSVQELATPNLLQRGFGRHLPPSITPRTPNFASGQPPSTNIPTESLAKWAETAAMVISSPLTAETSAALTALGDQLLANDWVEAAHACYLLSPQTSVIGGLGNPSAKIIVLGSRNPADVMKNMDPLILSEILEFALALVPAIKGQDAFHGMPHLQAYRFIRAVSLAEIGDMQFANRYCDAIAASLNPSSPYTTPAFLAQLQGLQQRLSGVFHGDKSGSWIGGKLSKPSLDTIGGWLEGRFTKLVTGESDSSTPTADNAKTSEQTFVGPFAHYSTISSTTPSARSSPQLPTSSLTFLPPQRTSSAMATATPYSHQIERSSSAMGYMQQKPAVQTSLRSSSSVASSQSSPGGFGANGYSQSQDSCAPTSDAVAPDALETPVQGGSSWWGSLNDNNQLAVTPTATTFMQVEESTIPGNGDGFISLMDNQPFSIGPNHVPPPPSALPQEIDDEDDLGLRNSKPKNIQVENRESSPVPSSEQATAKAEVPQPEKKTEPPASNGGSWLGRWWKRGDSTTPGPIKASLGEESAFYYDKEQKRWVNRKVGNEEPPKPAPPPPPPSRAQTASPGMSGPKLPPQSGPPLRSASAIDLTTEPPTKVPMRVRSNLAPPTESAPSTPTGTRLNPSGPPPPARPKSQATKRNIRSRYVDVFQQESGGAS</sequence>
<evidence type="ECO:0000256" key="4">
    <source>
        <dbReference type="ARBA" id="ARBA00022824"/>
    </source>
</evidence>
<evidence type="ECO:0000256" key="5">
    <source>
        <dbReference type="ARBA" id="ARBA00022892"/>
    </source>
</evidence>
<dbReference type="GO" id="GO:0016192">
    <property type="term" value="P:vesicle-mediated transport"/>
    <property type="evidence" value="ECO:0007669"/>
    <property type="project" value="UniProtKB-KW"/>
</dbReference>
<feature type="compositionally biased region" description="Polar residues" evidence="8">
    <location>
        <begin position="1210"/>
        <end position="1220"/>
    </location>
</feature>
<gene>
    <name evidence="11" type="ORF">M413DRAFT_438262</name>
</gene>
<feature type="compositionally biased region" description="Polar residues" evidence="8">
    <location>
        <begin position="95"/>
        <end position="125"/>
    </location>
</feature>
<feature type="region of interest" description="Disordered" evidence="8">
    <location>
        <begin position="265"/>
        <end position="309"/>
    </location>
</feature>
<reference evidence="11 12" key="1">
    <citation type="submission" date="2014-04" db="EMBL/GenBank/DDBJ databases">
        <authorList>
            <consortium name="DOE Joint Genome Institute"/>
            <person name="Kuo A."/>
            <person name="Gay G."/>
            <person name="Dore J."/>
            <person name="Kohler A."/>
            <person name="Nagy L.G."/>
            <person name="Floudas D."/>
            <person name="Copeland A."/>
            <person name="Barry K.W."/>
            <person name="Cichocki N."/>
            <person name="Veneault-Fourrey C."/>
            <person name="LaButti K."/>
            <person name="Lindquist E.A."/>
            <person name="Lipzen A."/>
            <person name="Lundell T."/>
            <person name="Morin E."/>
            <person name="Murat C."/>
            <person name="Sun H."/>
            <person name="Tunlid A."/>
            <person name="Henrissat B."/>
            <person name="Grigoriev I.V."/>
            <person name="Hibbett D.S."/>
            <person name="Martin F."/>
            <person name="Nordberg H.P."/>
            <person name="Cantor M.N."/>
            <person name="Hua S.X."/>
        </authorList>
    </citation>
    <scope>NUCLEOTIDE SEQUENCE [LARGE SCALE GENOMIC DNA]</scope>
    <source>
        <strain evidence="12">h7</strain>
    </source>
</reference>
<dbReference type="InterPro" id="IPR024298">
    <property type="entry name" value="Sec16_Sec23-bd"/>
</dbReference>
<dbReference type="STRING" id="686832.A0A0C3CZ67"/>
<feature type="region of interest" description="Disordered" evidence="8">
    <location>
        <begin position="95"/>
        <end position="183"/>
    </location>
</feature>
<dbReference type="OrthoDB" id="8918678at2759"/>
<dbReference type="GO" id="GO:0006914">
    <property type="term" value="P:autophagy"/>
    <property type="evidence" value="ECO:0007669"/>
    <property type="project" value="UniProtKB-KW"/>
</dbReference>
<keyword evidence="7" id="KW-0653">Protein transport</keyword>
<name>A0A0C3CZ67_HEBCY</name>
<dbReference type="Gene3D" id="1.25.40.1030">
    <property type="match status" value="1"/>
</dbReference>
<dbReference type="GO" id="GO:0070973">
    <property type="term" value="P:protein localization to endoplasmic reticulum exit site"/>
    <property type="evidence" value="ECO:0007669"/>
    <property type="project" value="TreeGrafter"/>
</dbReference>
<organism evidence="11 12">
    <name type="scientific">Hebeloma cylindrosporum</name>
    <dbReference type="NCBI Taxonomy" id="76867"/>
    <lineage>
        <taxon>Eukaryota</taxon>
        <taxon>Fungi</taxon>
        <taxon>Dikarya</taxon>
        <taxon>Basidiomycota</taxon>
        <taxon>Agaricomycotina</taxon>
        <taxon>Agaricomycetes</taxon>
        <taxon>Agaricomycetidae</taxon>
        <taxon>Agaricales</taxon>
        <taxon>Agaricineae</taxon>
        <taxon>Hymenogastraceae</taxon>
        <taxon>Hebeloma</taxon>
    </lineage>
</organism>
<dbReference type="InterPro" id="IPR024340">
    <property type="entry name" value="Sec16_CCD"/>
</dbReference>
<keyword evidence="12" id="KW-1185">Reference proteome</keyword>
<evidence type="ECO:0000256" key="1">
    <source>
        <dbReference type="ARBA" id="ARBA00004397"/>
    </source>
</evidence>
<accession>A0A0C3CZ67</accession>
<keyword evidence="7" id="KW-0072">Autophagy</keyword>
<dbReference type="PANTHER" id="PTHR13402">
    <property type="entry name" value="RGPR-RELATED"/>
    <property type="match status" value="1"/>
</dbReference>
<dbReference type="PANTHER" id="PTHR13402:SF6">
    <property type="entry name" value="SECRETORY 16, ISOFORM I"/>
    <property type="match status" value="1"/>
</dbReference>
<feature type="compositionally biased region" description="Basic and acidic residues" evidence="8">
    <location>
        <begin position="1384"/>
        <end position="1402"/>
    </location>
</feature>
<evidence type="ECO:0000256" key="7">
    <source>
        <dbReference type="RuleBase" id="RU364101"/>
    </source>
</evidence>
<dbReference type="CDD" id="cd09233">
    <property type="entry name" value="ACE1-Sec16-like"/>
    <property type="match status" value="1"/>
</dbReference>
<dbReference type="GO" id="GO:0005789">
    <property type="term" value="C:endoplasmic reticulum membrane"/>
    <property type="evidence" value="ECO:0007669"/>
    <property type="project" value="UniProtKB-SubCell"/>
</dbReference>
<feature type="domain" description="Sec16 central conserved" evidence="10">
    <location>
        <begin position="579"/>
        <end position="712"/>
    </location>
</feature>
<feature type="compositionally biased region" description="Polar residues" evidence="8">
    <location>
        <begin position="270"/>
        <end position="286"/>
    </location>
</feature>
<protein>
    <recommendedName>
        <fullName evidence="7">Protein transport protein sec16</fullName>
    </recommendedName>
</protein>
<dbReference type="Pfam" id="PF12932">
    <property type="entry name" value="Sec16"/>
    <property type="match status" value="1"/>
</dbReference>
<dbReference type="Pfam" id="PF12931">
    <property type="entry name" value="TPR_Sec16"/>
    <property type="match status" value="1"/>
</dbReference>
<keyword evidence="7" id="KW-0472">Membrane</keyword>
<dbReference type="Proteomes" id="UP000053424">
    <property type="component" value="Unassembled WGS sequence"/>
</dbReference>
<feature type="compositionally biased region" description="Polar residues" evidence="8">
    <location>
        <begin position="1131"/>
        <end position="1176"/>
    </location>
</feature>
<keyword evidence="4 7" id="KW-0256">Endoplasmic reticulum</keyword>
<proteinExistence type="inferred from homology"/>
<dbReference type="GO" id="GO:0007030">
    <property type="term" value="P:Golgi organization"/>
    <property type="evidence" value="ECO:0007669"/>
    <property type="project" value="TreeGrafter"/>
</dbReference>
<dbReference type="EMBL" id="KN831768">
    <property type="protein sequence ID" value="KIM49101.1"/>
    <property type="molecule type" value="Genomic_DNA"/>
</dbReference>
<feature type="compositionally biased region" description="Pro residues" evidence="8">
    <location>
        <begin position="1403"/>
        <end position="1412"/>
    </location>
</feature>
<feature type="domain" description="Sec16 Sec23-binding" evidence="9">
    <location>
        <begin position="771"/>
        <end position="1102"/>
    </location>
</feature>
<keyword evidence="3 7" id="KW-0813">Transport</keyword>
<evidence type="ECO:0000259" key="10">
    <source>
        <dbReference type="Pfam" id="PF12932"/>
    </source>
</evidence>
<comment type="function">
    <text evidence="6 7">Involved in the initiation of assembly of the COPII coat required for the formation of transport vesicles from the endoplasmic reticulum (ER) and the selection of cargo molecules. Also involved in autophagy.</text>
</comment>
<reference evidence="12" key="2">
    <citation type="submission" date="2015-01" db="EMBL/GenBank/DDBJ databases">
        <title>Evolutionary Origins and Diversification of the Mycorrhizal Mutualists.</title>
        <authorList>
            <consortium name="DOE Joint Genome Institute"/>
            <consortium name="Mycorrhizal Genomics Consortium"/>
            <person name="Kohler A."/>
            <person name="Kuo A."/>
            <person name="Nagy L.G."/>
            <person name="Floudas D."/>
            <person name="Copeland A."/>
            <person name="Barry K.W."/>
            <person name="Cichocki N."/>
            <person name="Veneault-Fourrey C."/>
            <person name="LaButti K."/>
            <person name="Lindquist E.A."/>
            <person name="Lipzen A."/>
            <person name="Lundell T."/>
            <person name="Morin E."/>
            <person name="Murat C."/>
            <person name="Riley R."/>
            <person name="Ohm R."/>
            <person name="Sun H."/>
            <person name="Tunlid A."/>
            <person name="Henrissat B."/>
            <person name="Grigoriev I.V."/>
            <person name="Hibbett D.S."/>
            <person name="Martin F."/>
        </authorList>
    </citation>
    <scope>NUCLEOTIDE SEQUENCE [LARGE SCALE GENOMIC DNA]</scope>
    <source>
        <strain evidence="12">h7</strain>
    </source>
</reference>
<dbReference type="GO" id="GO:0015031">
    <property type="term" value="P:protein transport"/>
    <property type="evidence" value="ECO:0007669"/>
    <property type="project" value="UniProtKB-KW"/>
</dbReference>
<dbReference type="GO" id="GO:0070971">
    <property type="term" value="C:endoplasmic reticulum exit site"/>
    <property type="evidence" value="ECO:0007669"/>
    <property type="project" value="TreeGrafter"/>
</dbReference>
<evidence type="ECO:0000256" key="6">
    <source>
        <dbReference type="ARBA" id="ARBA00024687"/>
    </source>
</evidence>
<comment type="subcellular location">
    <subcellularLocation>
        <location evidence="1">Endoplasmic reticulum membrane</location>
        <topology evidence="1">Peripheral membrane protein</topology>
        <orientation evidence="1">Cytoplasmic side</orientation>
    </subcellularLocation>
</comment>
<evidence type="ECO:0000313" key="12">
    <source>
        <dbReference type="Proteomes" id="UP000053424"/>
    </source>
</evidence>
<evidence type="ECO:0000313" key="11">
    <source>
        <dbReference type="EMBL" id="KIM49101.1"/>
    </source>
</evidence>
<evidence type="ECO:0000256" key="8">
    <source>
        <dbReference type="SAM" id="MobiDB-lite"/>
    </source>
</evidence>
<dbReference type="GO" id="GO:0012507">
    <property type="term" value="C:ER to Golgi transport vesicle membrane"/>
    <property type="evidence" value="ECO:0007669"/>
    <property type="project" value="TreeGrafter"/>
</dbReference>
<dbReference type="HOGENOM" id="CLU_001760_0_0_1"/>
<feature type="region of interest" description="Disordered" evidence="8">
    <location>
        <begin position="1131"/>
        <end position="1242"/>
    </location>
</feature>
<feature type="compositionally biased region" description="Low complexity" evidence="8">
    <location>
        <begin position="1189"/>
        <end position="1202"/>
    </location>
</feature>
<feature type="compositionally biased region" description="Polar residues" evidence="8">
    <location>
        <begin position="1314"/>
        <end position="1333"/>
    </location>
</feature>
<comment type="similarity">
    <text evidence="2 7">Belongs to the SEC16 family.</text>
</comment>
<feature type="compositionally biased region" description="Low complexity" evidence="8">
    <location>
        <begin position="1459"/>
        <end position="1472"/>
    </location>
</feature>
<evidence type="ECO:0000256" key="3">
    <source>
        <dbReference type="ARBA" id="ARBA00022448"/>
    </source>
</evidence>
<feature type="region of interest" description="Disordered" evidence="8">
    <location>
        <begin position="1270"/>
        <end position="1496"/>
    </location>
</feature>
<evidence type="ECO:0000256" key="2">
    <source>
        <dbReference type="ARBA" id="ARBA00005927"/>
    </source>
</evidence>
<keyword evidence="5 7" id="KW-0931">ER-Golgi transport</keyword>